<evidence type="ECO:0000256" key="2">
    <source>
        <dbReference type="SAM" id="SignalP"/>
    </source>
</evidence>
<keyword evidence="2" id="KW-0732">Signal</keyword>
<dbReference type="SUPFAM" id="SSF50199">
    <property type="entry name" value="Staphylococcal nuclease"/>
    <property type="match status" value="1"/>
</dbReference>
<feature type="chain" id="PRO_5019032141" description="TNase-like domain-containing protein" evidence="2">
    <location>
        <begin position="20"/>
        <end position="229"/>
    </location>
</feature>
<evidence type="ECO:0000313" key="5">
    <source>
        <dbReference type="Proteomes" id="UP000283003"/>
    </source>
</evidence>
<name>A0A437GXH3_9SPHN</name>
<organism evidence="4 5">
    <name type="scientific">Croceicoccus ponticola</name>
    <dbReference type="NCBI Taxonomy" id="2217664"/>
    <lineage>
        <taxon>Bacteria</taxon>
        <taxon>Pseudomonadati</taxon>
        <taxon>Pseudomonadota</taxon>
        <taxon>Alphaproteobacteria</taxon>
        <taxon>Sphingomonadales</taxon>
        <taxon>Erythrobacteraceae</taxon>
        <taxon>Croceicoccus</taxon>
    </lineage>
</organism>
<dbReference type="InterPro" id="IPR016071">
    <property type="entry name" value="Staphylococal_nuclease_OB-fold"/>
</dbReference>
<comment type="caution">
    <text evidence="4">The sequence shown here is derived from an EMBL/GenBank/DDBJ whole genome shotgun (WGS) entry which is preliminary data.</text>
</comment>
<dbReference type="Proteomes" id="UP000283003">
    <property type="component" value="Unassembled WGS sequence"/>
</dbReference>
<evidence type="ECO:0000256" key="1">
    <source>
        <dbReference type="SAM" id="MobiDB-lite"/>
    </source>
</evidence>
<accession>A0A437GXH3</accession>
<dbReference type="PANTHER" id="PTHR12302:SF26">
    <property type="entry name" value="BLR1266 PROTEIN"/>
    <property type="match status" value="1"/>
</dbReference>
<dbReference type="AlphaFoldDB" id="A0A437GXH3"/>
<dbReference type="SMART" id="SM00318">
    <property type="entry name" value="SNc"/>
    <property type="match status" value="1"/>
</dbReference>
<dbReference type="PANTHER" id="PTHR12302">
    <property type="entry name" value="EBNA2 BINDING PROTEIN P100"/>
    <property type="match status" value="1"/>
</dbReference>
<dbReference type="PROSITE" id="PS50830">
    <property type="entry name" value="TNASE_3"/>
    <property type="match status" value="1"/>
</dbReference>
<dbReference type="EMBL" id="RXOL01000003">
    <property type="protein sequence ID" value="RVQ67103.1"/>
    <property type="molecule type" value="Genomic_DNA"/>
</dbReference>
<feature type="domain" description="TNase-like" evidence="3">
    <location>
        <begin position="29"/>
        <end position="142"/>
    </location>
</feature>
<feature type="region of interest" description="Disordered" evidence="1">
    <location>
        <begin position="203"/>
        <end position="229"/>
    </location>
</feature>
<feature type="signal peptide" evidence="2">
    <location>
        <begin position="1"/>
        <end position="19"/>
    </location>
</feature>
<dbReference type="InterPro" id="IPR035437">
    <property type="entry name" value="SNase_OB-fold_sf"/>
</dbReference>
<protein>
    <recommendedName>
        <fullName evidence="3">TNase-like domain-containing protein</fullName>
    </recommendedName>
</protein>
<evidence type="ECO:0000313" key="4">
    <source>
        <dbReference type="EMBL" id="RVQ67103.1"/>
    </source>
</evidence>
<keyword evidence="5" id="KW-1185">Reference proteome</keyword>
<sequence>MRIALFILAIIAPTQLAHAQVMYGTGTALDGDTLDIGQERVRLFGIDAVEAKQTCTRDNAEWACGDEAKQLLAELIAGQSLQCQHMDRDQFSRMVAVCNAGGRDVGKIMVDAGLAIALPQFSSAYVEIEEHARNRKAGIWNSTFATPSEFRAANPHAIPSPKNPKALAAPRYARQPQAGSGGGPSGVFYRNCNAARAAGAAPLYRGQPGYRPDMDGDNDGVACEPYRRR</sequence>
<dbReference type="RefSeq" id="WP_127612613.1">
    <property type="nucleotide sequence ID" value="NZ_RXOL01000003.1"/>
</dbReference>
<reference evidence="4 5" key="1">
    <citation type="submission" date="2018-12" db="EMBL/GenBank/DDBJ databases">
        <title>Croceicoccus ponticola sp. nov., a lipolytic bacterium isolated from seawater.</title>
        <authorList>
            <person name="Yoon J.-H."/>
        </authorList>
    </citation>
    <scope>NUCLEOTIDE SEQUENCE [LARGE SCALE GENOMIC DNA]</scope>
    <source>
        <strain evidence="4 5">GM-16</strain>
    </source>
</reference>
<dbReference type="Pfam" id="PF05901">
    <property type="entry name" value="Excalibur"/>
    <property type="match status" value="1"/>
</dbReference>
<dbReference type="InterPro" id="IPR008613">
    <property type="entry name" value="Excalibur_Ca-bd_domain"/>
</dbReference>
<dbReference type="Pfam" id="PF00565">
    <property type="entry name" value="SNase"/>
    <property type="match status" value="1"/>
</dbReference>
<dbReference type="Gene3D" id="2.40.50.90">
    <property type="match status" value="1"/>
</dbReference>
<proteinExistence type="predicted"/>
<dbReference type="SMART" id="SM00894">
    <property type="entry name" value="Excalibur"/>
    <property type="match status" value="1"/>
</dbReference>
<dbReference type="OrthoDB" id="9805504at2"/>
<evidence type="ECO:0000259" key="3">
    <source>
        <dbReference type="PROSITE" id="PS50830"/>
    </source>
</evidence>
<gene>
    <name evidence="4" type="ORF">EKN06_09285</name>
</gene>